<sequence length="1684" mass="187618">MSKRQRTPEEPQTRPSPYVPSEKYHTRVGQAFRISNIPSDITMDQFFQILGSLPSDSSSNDGQSNVLGWSFAPAAACADSGLHSTATVTFKSVPTIFQFECLSRSVSLVEHLQSAIVDKHFYGLPLSDSGQQTTVDIFAVTGLAGHAFGLWKARNGTAMWLRDFLPEYVPTARIMTYGYDSTLVNSDSTASIREFSQNFLEALSTVRRANSRRPIIFIGHSLGGLALMEATKSSDQRRAIFESCYALLLFGVPNKGLEVERLRDMVKGQPNSQLIEDLDSSSEFLRRHNFFGSTPGPETYKSFQCMKHDLPLLFRYCLINLFSVLSWFLPRLVSPYAHSYELKISGVWTAKGPKVMIVSRESAIWATPKGSEDDIFSINADHSEITKFTDSTSHDYLNEAPSVIHKRFEELQLQQQGGSLPRATSSIESMYIQFRGEAEERKQCKILKWLSRIEYMHHHQIALEGIVEGTGGWLLEKEEFRRWRYSNVSSILWLHGIPGAGKTKLTCIVIETIGSPLQQSKTHQTCEPVIFFYCNQGDSKRRDPTAILQALVKQISRALPGLPKAVVTLYDKTEDPMPLNFQGCHDMLVSLLDIFPRTTIIIDALDESDLIERGRLLESSARMVKIFISSRDDVDIQLQLDKLPNLYIEAQDNREDIKRFINREMADSIKNSRLALLPVETRAKIVSALVNKAGGMFQWVNLQIPYLNAMCFEEDIIDSLGKLLRTLKATYSQILAPMREGTPREWAVTVRALMWMISSQMPLTQQLWAELTYWPDAVPTHGVTKLFELCRYLVTSNGQSEDVSFAHLSVREYLETEFNPEDSNSMAAECCLSILDSTSLHVFPHSRDDWPELANYAVRYWPDHLDRSYRGMEHMSRPLLDHLKRFLGPSAVPGQSYCRWTSMLLLFDSSAFVLATPPNPLLVACYFKFGEELHDMFACNDLDIESTNDWGHTLPHVAIIGGNDRVVNILLNVGANPHALVGDQYRNPLDLAFKGSNMRAIDVLLNNGANHGWNTNILVAAARDSAGLSVMVWLINREPCVKITESVFTELVGSCERHGGLFSMLLARAPYLEINEAVARALSGRDHLIVLLLDRNPQPNITEAGLAVLLRSASMKSISKLLAREPPIKITEAMVAAAFQGSPEILQMFLATDPHIKVTGAVLAAAAAGMSVGREQVMRVLMAWDPNFEITLPTVMKLQRRWSRDIVSSLVARVPNMTEGLLLDNMHDTEFGEMETNMKTDALVRAAAANQGCGIQVMVILLPSASKFNLSMEALIAAVRRLQSVRSARSAHGASAHGASALKVRLMKLLLARDQNIEIREGPLLDTLADWNDEMMGMLLDRDPSIRVSEEDLLAGAQNGGGEKMAITEQLLLSVAEYHNVRVMEMLLVSDPSIRITDEHLLAVVKNWVWGVPVMKILLAGDRNIIITDKLLGHCGPQMCEVLLARDPNILITEEVLLGALEEKDHETIELLLAHDRNLQVTEVVLLLAFGIHFVDEYITILLPRATGIEITERLLIAALRASYDDPDCLPKTIHCLLQARGLDVGITEAVVVAAVGMDGAQLLMKILLSRDPNILTTEAVMVAAAGNDFEGREMVKVLLSRNPDIGISAEVMAAAVGNHGFGGELVMVLLERDLNIEIEEDWGVRLEMVAARTFGSEWVTIVIPKNPNMPAALIAVKRDFEDD</sequence>
<feature type="non-terminal residue" evidence="4">
    <location>
        <position position="1684"/>
    </location>
</feature>
<dbReference type="InterPro" id="IPR002110">
    <property type="entry name" value="Ankyrin_rpt"/>
</dbReference>
<dbReference type="EMBL" id="JBBBZM010000239">
    <property type="protein sequence ID" value="KAL0631516.1"/>
    <property type="molecule type" value="Genomic_DNA"/>
</dbReference>
<evidence type="ECO:0000313" key="4">
    <source>
        <dbReference type="EMBL" id="KAL0631516.1"/>
    </source>
</evidence>
<evidence type="ECO:0000256" key="1">
    <source>
        <dbReference type="ARBA" id="ARBA00022737"/>
    </source>
</evidence>
<feature type="domain" description="Nephrocystin 3-like N-terminal" evidence="3">
    <location>
        <begin position="469"/>
        <end position="631"/>
    </location>
</feature>
<evidence type="ECO:0000256" key="2">
    <source>
        <dbReference type="SAM" id="MobiDB-lite"/>
    </source>
</evidence>
<dbReference type="InterPro" id="IPR029058">
    <property type="entry name" value="AB_hydrolase_fold"/>
</dbReference>
<reference evidence="4 5" key="1">
    <citation type="submission" date="2024-02" db="EMBL/GenBank/DDBJ databases">
        <title>Discinaceae phylogenomics.</title>
        <authorList>
            <person name="Dirks A.C."/>
            <person name="James T.Y."/>
        </authorList>
    </citation>
    <scope>NUCLEOTIDE SEQUENCE [LARGE SCALE GENOMIC DNA]</scope>
    <source>
        <strain evidence="4 5">ACD0624</strain>
    </source>
</reference>
<keyword evidence="1" id="KW-0677">Repeat</keyword>
<dbReference type="SMART" id="SM00248">
    <property type="entry name" value="ANK"/>
    <property type="match status" value="5"/>
</dbReference>
<evidence type="ECO:0000259" key="3">
    <source>
        <dbReference type="Pfam" id="PF24883"/>
    </source>
</evidence>
<proteinExistence type="predicted"/>
<dbReference type="InterPro" id="IPR036770">
    <property type="entry name" value="Ankyrin_rpt-contain_sf"/>
</dbReference>
<dbReference type="InterPro" id="IPR055530">
    <property type="entry name" value="DUF7104"/>
</dbReference>
<feature type="region of interest" description="Disordered" evidence="2">
    <location>
        <begin position="1"/>
        <end position="22"/>
    </location>
</feature>
<dbReference type="InterPro" id="IPR056884">
    <property type="entry name" value="NPHP3-like_N"/>
</dbReference>
<dbReference type="PANTHER" id="PTHR10039">
    <property type="entry name" value="AMELOGENIN"/>
    <property type="match status" value="1"/>
</dbReference>
<dbReference type="Proteomes" id="UP001447188">
    <property type="component" value="Unassembled WGS sequence"/>
</dbReference>
<keyword evidence="5" id="KW-1185">Reference proteome</keyword>
<dbReference type="SUPFAM" id="SSF53474">
    <property type="entry name" value="alpha/beta-Hydrolases"/>
    <property type="match status" value="1"/>
</dbReference>
<accession>A0ABR3G6T7</accession>
<feature type="compositionally biased region" description="Basic and acidic residues" evidence="2">
    <location>
        <begin position="1"/>
        <end position="12"/>
    </location>
</feature>
<name>A0ABR3G6T7_9PEZI</name>
<dbReference type="PANTHER" id="PTHR10039:SF16">
    <property type="entry name" value="GPI INOSITOL-DEACYLASE"/>
    <property type="match status" value="1"/>
</dbReference>
<dbReference type="Pfam" id="PF23397">
    <property type="entry name" value="DUF7104"/>
    <property type="match status" value="4"/>
</dbReference>
<evidence type="ECO:0000313" key="5">
    <source>
        <dbReference type="Proteomes" id="UP001447188"/>
    </source>
</evidence>
<dbReference type="Gene3D" id="3.40.50.300">
    <property type="entry name" value="P-loop containing nucleotide triphosphate hydrolases"/>
    <property type="match status" value="1"/>
</dbReference>
<dbReference type="SUPFAM" id="SSF52540">
    <property type="entry name" value="P-loop containing nucleoside triphosphate hydrolases"/>
    <property type="match status" value="1"/>
</dbReference>
<dbReference type="Pfam" id="PF24883">
    <property type="entry name" value="NPHP3_N"/>
    <property type="match status" value="1"/>
</dbReference>
<dbReference type="Gene3D" id="3.40.50.1820">
    <property type="entry name" value="alpha/beta hydrolase"/>
    <property type="match status" value="1"/>
</dbReference>
<dbReference type="Gene3D" id="1.25.40.20">
    <property type="entry name" value="Ankyrin repeat-containing domain"/>
    <property type="match status" value="2"/>
</dbReference>
<organism evidence="4 5">
    <name type="scientific">Discina gigas</name>
    <dbReference type="NCBI Taxonomy" id="1032678"/>
    <lineage>
        <taxon>Eukaryota</taxon>
        <taxon>Fungi</taxon>
        <taxon>Dikarya</taxon>
        <taxon>Ascomycota</taxon>
        <taxon>Pezizomycotina</taxon>
        <taxon>Pezizomycetes</taxon>
        <taxon>Pezizales</taxon>
        <taxon>Discinaceae</taxon>
        <taxon>Discina</taxon>
    </lineage>
</organism>
<gene>
    <name evidence="4" type="ORF">Q9L58_009624</name>
</gene>
<dbReference type="InterPro" id="IPR027417">
    <property type="entry name" value="P-loop_NTPase"/>
</dbReference>
<protein>
    <recommendedName>
        <fullName evidence="3">Nephrocystin 3-like N-terminal domain-containing protein</fullName>
    </recommendedName>
</protein>
<dbReference type="SUPFAM" id="SSF48403">
    <property type="entry name" value="Ankyrin repeat"/>
    <property type="match status" value="1"/>
</dbReference>
<comment type="caution">
    <text evidence="4">The sequence shown here is derived from an EMBL/GenBank/DDBJ whole genome shotgun (WGS) entry which is preliminary data.</text>
</comment>